<organism evidence="3 4">
    <name type="scientific">Panagrolaimus superbus</name>
    <dbReference type="NCBI Taxonomy" id="310955"/>
    <lineage>
        <taxon>Eukaryota</taxon>
        <taxon>Metazoa</taxon>
        <taxon>Ecdysozoa</taxon>
        <taxon>Nematoda</taxon>
        <taxon>Chromadorea</taxon>
        <taxon>Rhabditida</taxon>
        <taxon>Tylenchina</taxon>
        <taxon>Panagrolaimomorpha</taxon>
        <taxon>Panagrolaimoidea</taxon>
        <taxon>Panagrolaimidae</taxon>
        <taxon>Panagrolaimus</taxon>
    </lineage>
</organism>
<evidence type="ECO:0000256" key="1">
    <source>
        <dbReference type="SAM" id="MobiDB-lite"/>
    </source>
</evidence>
<protein>
    <submittedName>
        <fullName evidence="4">Uncharacterized protein</fullName>
    </submittedName>
</protein>
<sequence length="447" mass="49430">MAIAKYLIIFLVVITQINAEMFPSFSQNEDQRTPHKIILRSKRQQCVCVSVTFPNTADEFDPLTSSFQCSCDSSSSTSATSSSSYNQSPLQRQFQQQQELQRELQQVQQSPRSQSTSCGCQLAPQFTSTSTPTTAWSAVSFGTTQNPYDFFQTLQSSNNNNINNNEIGNNNIQPLFDCQCITVPQQNNIDTSQNNIHPGYNPTAYNPTSYNQPPQQYPRQQQLQQSESQQLQYSQQQQQVPQFLPPPTTTTTTTPAPPPSTTTAPSYSAPQNSPNSPRCKCVEIQILLQDPQIQCDCTGQQGNGQETRPPFPPPQQYTTTTTRIPFPQYTTTTTQGYYQTTTPMPSMTASTRGAPSVYTTPTPLGPTRPPTSGPDALPCVMIHIRTGQKVCACQENYKQCTENVCCNIDKYSSLKSNDDPPHSPPSAGAATVDLLVDLLQKVRESLV</sequence>
<feature type="region of interest" description="Disordered" evidence="1">
    <location>
        <begin position="300"/>
        <end position="321"/>
    </location>
</feature>
<feature type="compositionally biased region" description="Low complexity" evidence="1">
    <location>
        <begin position="212"/>
        <end position="242"/>
    </location>
</feature>
<feature type="signal peptide" evidence="2">
    <location>
        <begin position="1"/>
        <end position="19"/>
    </location>
</feature>
<proteinExistence type="predicted"/>
<evidence type="ECO:0000313" key="3">
    <source>
        <dbReference type="Proteomes" id="UP000887577"/>
    </source>
</evidence>
<reference evidence="4" key="1">
    <citation type="submission" date="2022-11" db="UniProtKB">
        <authorList>
            <consortium name="WormBaseParasite"/>
        </authorList>
    </citation>
    <scope>IDENTIFICATION</scope>
</reference>
<feature type="region of interest" description="Disordered" evidence="1">
    <location>
        <begin position="189"/>
        <end position="276"/>
    </location>
</feature>
<feature type="chain" id="PRO_5037206521" evidence="2">
    <location>
        <begin position="20"/>
        <end position="447"/>
    </location>
</feature>
<accession>A0A914Z2U3</accession>
<feature type="region of interest" description="Disordered" evidence="1">
    <location>
        <begin position="80"/>
        <end position="108"/>
    </location>
</feature>
<dbReference type="AlphaFoldDB" id="A0A914Z2U3"/>
<name>A0A914Z2U3_9BILA</name>
<keyword evidence="3" id="KW-1185">Reference proteome</keyword>
<evidence type="ECO:0000256" key="2">
    <source>
        <dbReference type="SAM" id="SignalP"/>
    </source>
</evidence>
<evidence type="ECO:0000313" key="4">
    <source>
        <dbReference type="WBParaSite" id="PSU_v2.g6666.t1"/>
    </source>
</evidence>
<dbReference type="WBParaSite" id="PSU_v2.g6666.t1">
    <property type="protein sequence ID" value="PSU_v2.g6666.t1"/>
    <property type="gene ID" value="PSU_v2.g6666"/>
</dbReference>
<feature type="compositionally biased region" description="Low complexity" evidence="1">
    <location>
        <begin position="261"/>
        <end position="271"/>
    </location>
</feature>
<dbReference type="Proteomes" id="UP000887577">
    <property type="component" value="Unplaced"/>
</dbReference>
<keyword evidence="2" id="KW-0732">Signal</keyword>